<proteinExistence type="predicted"/>
<reference evidence="2" key="1">
    <citation type="journal article" date="2020" name="Nature">
        <title>Giant virus diversity and host interactions through global metagenomics.</title>
        <authorList>
            <person name="Schulz F."/>
            <person name="Roux S."/>
            <person name="Paez-Espino D."/>
            <person name="Jungbluth S."/>
            <person name="Walsh D.A."/>
            <person name="Denef V.J."/>
            <person name="McMahon K.D."/>
            <person name="Konstantinidis K.T."/>
            <person name="Eloe-Fadrosh E.A."/>
            <person name="Kyrpides N.C."/>
            <person name="Woyke T."/>
        </authorList>
    </citation>
    <scope>NUCLEOTIDE SEQUENCE</scope>
    <source>
        <strain evidence="2">GVMAG-M-3300023174-131</strain>
    </source>
</reference>
<keyword evidence="1" id="KW-0472">Membrane</keyword>
<keyword evidence="1" id="KW-1133">Transmembrane helix</keyword>
<name>A0A6C0DAS0_9ZZZZ</name>
<evidence type="ECO:0000256" key="1">
    <source>
        <dbReference type="SAM" id="Phobius"/>
    </source>
</evidence>
<sequence>MLNKFNDNIHIIIIMLLLIIIFSLMQKKEPFEKVCKMGQCFECDNKVFRDEYCFNSIAKKICPDGYTLEEHTSLCKKTVTNELKDYEFTAPPEKICPDNTIILGNDCVTPAKYTFDEKPEFV</sequence>
<organism evidence="2">
    <name type="scientific">viral metagenome</name>
    <dbReference type="NCBI Taxonomy" id="1070528"/>
    <lineage>
        <taxon>unclassified sequences</taxon>
        <taxon>metagenomes</taxon>
        <taxon>organismal metagenomes</taxon>
    </lineage>
</organism>
<accession>A0A6C0DAS0</accession>
<dbReference type="AlphaFoldDB" id="A0A6C0DAS0"/>
<feature type="transmembrane region" description="Helical" evidence="1">
    <location>
        <begin position="7"/>
        <end position="25"/>
    </location>
</feature>
<dbReference type="SUPFAM" id="SSF57184">
    <property type="entry name" value="Growth factor receptor domain"/>
    <property type="match status" value="1"/>
</dbReference>
<dbReference type="InterPro" id="IPR009030">
    <property type="entry name" value="Growth_fac_rcpt_cys_sf"/>
</dbReference>
<evidence type="ECO:0000313" key="2">
    <source>
        <dbReference type="EMBL" id="QHT13264.1"/>
    </source>
</evidence>
<keyword evidence="1" id="KW-0812">Transmembrane</keyword>
<dbReference type="EMBL" id="MN739564">
    <property type="protein sequence ID" value="QHT13264.1"/>
    <property type="molecule type" value="Genomic_DNA"/>
</dbReference>
<protein>
    <submittedName>
        <fullName evidence="2">Uncharacterized protein</fullName>
    </submittedName>
</protein>